<evidence type="ECO:0000256" key="3">
    <source>
        <dbReference type="ARBA" id="ARBA00023015"/>
    </source>
</evidence>
<dbReference type="Gene3D" id="3.30.450.40">
    <property type="match status" value="1"/>
</dbReference>
<accession>A0ABP4UJB5</accession>
<dbReference type="Proteomes" id="UP001500280">
    <property type="component" value="Unassembled WGS sequence"/>
</dbReference>
<dbReference type="InterPro" id="IPR029016">
    <property type="entry name" value="GAF-like_dom_sf"/>
</dbReference>
<feature type="domain" description="ANTAR" evidence="5">
    <location>
        <begin position="160"/>
        <end position="221"/>
    </location>
</feature>
<proteinExistence type="predicted"/>
<dbReference type="InterPro" id="IPR005561">
    <property type="entry name" value="ANTAR"/>
</dbReference>
<keyword evidence="1" id="KW-0808">Transferase</keyword>
<evidence type="ECO:0000256" key="4">
    <source>
        <dbReference type="ARBA" id="ARBA00023163"/>
    </source>
</evidence>
<protein>
    <submittedName>
        <fullName evidence="6">GAF and ANTAR domain-containing protein</fullName>
    </submittedName>
</protein>
<dbReference type="RefSeq" id="WP_344159978.1">
    <property type="nucleotide sequence ID" value="NZ_BAAANF010000021.1"/>
</dbReference>
<reference evidence="7" key="1">
    <citation type="journal article" date="2019" name="Int. J. Syst. Evol. Microbiol.">
        <title>The Global Catalogue of Microorganisms (GCM) 10K type strain sequencing project: providing services to taxonomists for standard genome sequencing and annotation.</title>
        <authorList>
            <consortium name="The Broad Institute Genomics Platform"/>
            <consortium name="The Broad Institute Genome Sequencing Center for Infectious Disease"/>
            <person name="Wu L."/>
            <person name="Ma J."/>
        </authorList>
    </citation>
    <scope>NUCLEOTIDE SEQUENCE [LARGE SCALE GENOMIC DNA]</scope>
    <source>
        <strain evidence="7">JCM 14307</strain>
    </source>
</reference>
<organism evidence="6 7">
    <name type="scientific">Kribbella yunnanensis</name>
    <dbReference type="NCBI Taxonomy" id="190194"/>
    <lineage>
        <taxon>Bacteria</taxon>
        <taxon>Bacillati</taxon>
        <taxon>Actinomycetota</taxon>
        <taxon>Actinomycetes</taxon>
        <taxon>Propionibacteriales</taxon>
        <taxon>Kribbellaceae</taxon>
        <taxon>Kribbella</taxon>
    </lineage>
</organism>
<sequence>MDPQSTGAVQRFAQLALELYDADGVIDTAETVADFAVEAVGCSYSGIALAARGAPFEIGAVTAPVVETLYKVQTDSGEGPVLAALADRAAVVDPDVVGEPQWPRFRKEAAELGIGSDLHIPITHRERAIGVLSLYYTEPDAFREDDEAAASILARHAGVAVATAVQGQTIAQAVESRRLIGQASGILMERFGIDSDRAFAILQRCSQNTNTKLRAVAQDLIDTRNLPGANSSRP</sequence>
<comment type="caution">
    <text evidence="6">The sequence shown here is derived from an EMBL/GenBank/DDBJ whole genome shotgun (WGS) entry which is preliminary data.</text>
</comment>
<keyword evidence="4" id="KW-0804">Transcription</keyword>
<dbReference type="EMBL" id="BAAANF010000021">
    <property type="protein sequence ID" value="GAA1706586.1"/>
    <property type="molecule type" value="Genomic_DNA"/>
</dbReference>
<dbReference type="InterPro" id="IPR011006">
    <property type="entry name" value="CheY-like_superfamily"/>
</dbReference>
<dbReference type="InterPro" id="IPR012074">
    <property type="entry name" value="GAF_ANTAR"/>
</dbReference>
<dbReference type="Gene3D" id="1.10.10.10">
    <property type="entry name" value="Winged helix-like DNA-binding domain superfamily/Winged helix DNA-binding domain"/>
    <property type="match status" value="1"/>
</dbReference>
<keyword evidence="7" id="KW-1185">Reference proteome</keyword>
<dbReference type="InterPro" id="IPR036388">
    <property type="entry name" value="WH-like_DNA-bd_sf"/>
</dbReference>
<evidence type="ECO:0000313" key="6">
    <source>
        <dbReference type="EMBL" id="GAA1706586.1"/>
    </source>
</evidence>
<evidence type="ECO:0000256" key="1">
    <source>
        <dbReference type="ARBA" id="ARBA00022679"/>
    </source>
</evidence>
<dbReference type="SUPFAM" id="SSF52172">
    <property type="entry name" value="CheY-like"/>
    <property type="match status" value="1"/>
</dbReference>
<dbReference type="InterPro" id="IPR003018">
    <property type="entry name" value="GAF"/>
</dbReference>
<gene>
    <name evidence="6" type="ORF">GCM10009745_63050</name>
</gene>
<dbReference type="PIRSF" id="PIRSF036625">
    <property type="entry name" value="GAF_ANTAR"/>
    <property type="match status" value="1"/>
</dbReference>
<evidence type="ECO:0000256" key="2">
    <source>
        <dbReference type="ARBA" id="ARBA00022777"/>
    </source>
</evidence>
<evidence type="ECO:0000259" key="5">
    <source>
        <dbReference type="PROSITE" id="PS50921"/>
    </source>
</evidence>
<dbReference type="SMART" id="SM00065">
    <property type="entry name" value="GAF"/>
    <property type="match status" value="1"/>
</dbReference>
<dbReference type="Pfam" id="PF13185">
    <property type="entry name" value="GAF_2"/>
    <property type="match status" value="1"/>
</dbReference>
<keyword evidence="2" id="KW-0418">Kinase</keyword>
<dbReference type="SMART" id="SM01012">
    <property type="entry name" value="ANTAR"/>
    <property type="match status" value="1"/>
</dbReference>
<dbReference type="SUPFAM" id="SSF55781">
    <property type="entry name" value="GAF domain-like"/>
    <property type="match status" value="1"/>
</dbReference>
<dbReference type="PROSITE" id="PS50921">
    <property type="entry name" value="ANTAR"/>
    <property type="match status" value="1"/>
</dbReference>
<name>A0ABP4UJB5_9ACTN</name>
<keyword evidence="3" id="KW-0805">Transcription regulation</keyword>
<dbReference type="Pfam" id="PF03861">
    <property type="entry name" value="ANTAR"/>
    <property type="match status" value="1"/>
</dbReference>
<evidence type="ECO:0000313" key="7">
    <source>
        <dbReference type="Proteomes" id="UP001500280"/>
    </source>
</evidence>